<feature type="domain" description="HTH araC/xylS-type" evidence="5">
    <location>
        <begin position="272"/>
        <end position="370"/>
    </location>
</feature>
<evidence type="ECO:0000256" key="2">
    <source>
        <dbReference type="ARBA" id="ARBA00023125"/>
    </source>
</evidence>
<keyword evidence="1" id="KW-0805">Transcription regulation</keyword>
<accession>A0ABU8WSL8</accession>
<evidence type="ECO:0000259" key="5">
    <source>
        <dbReference type="PROSITE" id="PS01124"/>
    </source>
</evidence>
<dbReference type="InterPro" id="IPR018062">
    <property type="entry name" value="HTH_AraC-typ_CS"/>
</dbReference>
<gene>
    <name evidence="6" type="ORF">WKW82_28170</name>
</gene>
<dbReference type="InterPro" id="IPR032687">
    <property type="entry name" value="AraC-type_N"/>
</dbReference>
<comment type="caution">
    <text evidence="6">The sequence shown here is derived from an EMBL/GenBank/DDBJ whole genome shotgun (WGS) entry which is preliminary data.</text>
</comment>
<evidence type="ECO:0000256" key="3">
    <source>
        <dbReference type="ARBA" id="ARBA00023163"/>
    </source>
</evidence>
<dbReference type="SUPFAM" id="SSF46689">
    <property type="entry name" value="Homeodomain-like"/>
    <property type="match status" value="1"/>
</dbReference>
<name>A0ABU8WSL8_9BURK</name>
<keyword evidence="7" id="KW-1185">Reference proteome</keyword>
<protein>
    <submittedName>
        <fullName evidence="6">AraC family transcriptional regulator</fullName>
    </submittedName>
</protein>
<organism evidence="6 7">
    <name type="scientific">Variovorax rhizosphaerae</name>
    <dbReference type="NCBI Taxonomy" id="1836200"/>
    <lineage>
        <taxon>Bacteria</taxon>
        <taxon>Pseudomonadati</taxon>
        <taxon>Pseudomonadota</taxon>
        <taxon>Betaproteobacteria</taxon>
        <taxon>Burkholderiales</taxon>
        <taxon>Comamonadaceae</taxon>
        <taxon>Variovorax</taxon>
    </lineage>
</organism>
<dbReference type="PANTHER" id="PTHR47894:SF1">
    <property type="entry name" value="HTH-TYPE TRANSCRIPTIONAL REGULATOR VQSM"/>
    <property type="match status" value="1"/>
</dbReference>
<dbReference type="RefSeq" id="WP_340345912.1">
    <property type="nucleotide sequence ID" value="NZ_JBBKZT010000015.1"/>
</dbReference>
<sequence>MFTCRPRLSFVEGARLSAAANPLAYRAKLDRDSWPGLSDQGFFVVAPCAPLPLNLLHGLQKAGINLAEAAALADLTVQDLKGPLTDEQSDRFLTVAYELLADPTAGLALGMQMRPELFGVVGFSAMTSANFGAALARIARYTALLPACDLEVVQHAREAEVRMHYSGPERPYSRCRIDIQMGALLSFGRFFTEQPITPLRLTLRGERPPYHARYAEVFSCPALFGQPHDAIVFRRADLDLPLVSANPQVTALFDDAAERDLMASRATRDMTKAVRDVLREMLRGELPTVEQVASRLCVSERTLQRRLAREGAQFTALLDDVRLEMARHHLAAGRASLTEIAYLLGFVDPNSFFRSFKRWTGQTPDVYRSGAAHPPPRLPQGAHASASPWAAPSTGIA</sequence>
<reference evidence="6 7" key="1">
    <citation type="submission" date="2024-03" db="EMBL/GenBank/DDBJ databases">
        <title>Novel species of the genus Variovorax.</title>
        <authorList>
            <person name="Liu Q."/>
            <person name="Xin Y.-H."/>
        </authorList>
    </citation>
    <scope>NUCLEOTIDE SEQUENCE [LARGE SCALE GENOMIC DNA]</scope>
    <source>
        <strain evidence="6 7">KACC 18900</strain>
    </source>
</reference>
<evidence type="ECO:0000313" key="6">
    <source>
        <dbReference type="EMBL" id="MEJ8850545.1"/>
    </source>
</evidence>
<keyword evidence="3" id="KW-0804">Transcription</keyword>
<proteinExistence type="predicted"/>
<feature type="compositionally biased region" description="Low complexity" evidence="4">
    <location>
        <begin position="382"/>
        <end position="397"/>
    </location>
</feature>
<dbReference type="EMBL" id="JBBKZT010000015">
    <property type="protein sequence ID" value="MEJ8850545.1"/>
    <property type="molecule type" value="Genomic_DNA"/>
</dbReference>
<dbReference type="InterPro" id="IPR009057">
    <property type="entry name" value="Homeodomain-like_sf"/>
</dbReference>
<dbReference type="Proteomes" id="UP001385892">
    <property type="component" value="Unassembled WGS sequence"/>
</dbReference>
<dbReference type="InterPro" id="IPR018060">
    <property type="entry name" value="HTH_AraC"/>
</dbReference>
<dbReference type="SMART" id="SM00342">
    <property type="entry name" value="HTH_ARAC"/>
    <property type="match status" value="1"/>
</dbReference>
<dbReference type="Pfam" id="PF12625">
    <property type="entry name" value="Arabinose_bd"/>
    <property type="match status" value="1"/>
</dbReference>
<dbReference type="Gene3D" id="1.10.10.60">
    <property type="entry name" value="Homeodomain-like"/>
    <property type="match status" value="1"/>
</dbReference>
<dbReference type="Pfam" id="PF12833">
    <property type="entry name" value="HTH_18"/>
    <property type="match status" value="1"/>
</dbReference>
<dbReference type="PROSITE" id="PS00041">
    <property type="entry name" value="HTH_ARAC_FAMILY_1"/>
    <property type="match status" value="1"/>
</dbReference>
<evidence type="ECO:0000313" key="7">
    <source>
        <dbReference type="Proteomes" id="UP001385892"/>
    </source>
</evidence>
<keyword evidence="2" id="KW-0238">DNA-binding</keyword>
<feature type="region of interest" description="Disordered" evidence="4">
    <location>
        <begin position="367"/>
        <end position="397"/>
    </location>
</feature>
<evidence type="ECO:0000256" key="4">
    <source>
        <dbReference type="SAM" id="MobiDB-lite"/>
    </source>
</evidence>
<dbReference type="PROSITE" id="PS01124">
    <property type="entry name" value="HTH_ARAC_FAMILY_2"/>
    <property type="match status" value="1"/>
</dbReference>
<dbReference type="PANTHER" id="PTHR47894">
    <property type="entry name" value="HTH-TYPE TRANSCRIPTIONAL REGULATOR GADX"/>
    <property type="match status" value="1"/>
</dbReference>
<evidence type="ECO:0000256" key="1">
    <source>
        <dbReference type="ARBA" id="ARBA00023015"/>
    </source>
</evidence>